<accession>A0A2S6GCH8</accession>
<gene>
    <name evidence="5" type="ORF">CLV40_13526</name>
</gene>
<keyword evidence="6" id="KW-1185">Reference proteome</keyword>
<dbReference type="PANTHER" id="PTHR45947">
    <property type="entry name" value="SULFOQUINOVOSYL TRANSFERASE SQD2"/>
    <property type="match status" value="1"/>
</dbReference>
<keyword evidence="1" id="KW-0328">Glycosyltransferase</keyword>
<dbReference type="Pfam" id="PF00534">
    <property type="entry name" value="Glycos_transf_1"/>
    <property type="match status" value="1"/>
</dbReference>
<evidence type="ECO:0000313" key="5">
    <source>
        <dbReference type="EMBL" id="PPK62384.1"/>
    </source>
</evidence>
<dbReference type="OrthoDB" id="6286688at2"/>
<dbReference type="InterPro" id="IPR001296">
    <property type="entry name" value="Glyco_trans_1"/>
</dbReference>
<evidence type="ECO:0000313" key="6">
    <source>
        <dbReference type="Proteomes" id="UP000239203"/>
    </source>
</evidence>
<reference evidence="5 6" key="1">
    <citation type="submission" date="2018-02" db="EMBL/GenBank/DDBJ databases">
        <title>Genomic Encyclopedia of Archaeal and Bacterial Type Strains, Phase II (KMG-II): from individual species to whole genera.</title>
        <authorList>
            <person name="Goeker M."/>
        </authorList>
    </citation>
    <scope>NUCLEOTIDE SEQUENCE [LARGE SCALE GENOMIC DNA]</scope>
    <source>
        <strain evidence="5 6">YU 961-1</strain>
    </source>
</reference>
<evidence type="ECO:0000256" key="2">
    <source>
        <dbReference type="ARBA" id="ARBA00022679"/>
    </source>
</evidence>
<sequence>MRVLMLSWEYPPVVVGGLGRHVHAVARHLAALGHDVVVLCRHEAGTDAATHPTEDAVHDGVRVVRVAEDPTHLVFEEDLVAWTLAMGHAMIRSGLALLRGWRPDVVHAHDWLVTHPAIALAEQAEVPLVATLHATEAGRHSGWLSHPLNHQVHSAEWWLANRADALITCSSAMRAEAAHLFDVDPAGITVIHNGIEPRNWRVTARAVRAARESYSPDGSPLLLFFGRLEWEKGVHDLIAALAKVRRSHPGTRLVVAGKGSQTTALVELARKSRVRRAIEFVGHLTDRDLIAALSAADAVVLPSRYEPFGIVALEAAAAGAPLVASTAGGLGEVVIENETGLSFTPGDTDAMTTAIRRVLNDPVAARKRARAAKTRLPLDFDWTRIAEQTIEVYQAATVTPHPPLGRPKIATGNAFA</sequence>
<dbReference type="PANTHER" id="PTHR45947:SF3">
    <property type="entry name" value="SULFOQUINOVOSYL TRANSFERASE SQD2"/>
    <property type="match status" value="1"/>
</dbReference>
<evidence type="ECO:0000256" key="1">
    <source>
        <dbReference type="ARBA" id="ARBA00022676"/>
    </source>
</evidence>
<dbReference type="GO" id="GO:0016757">
    <property type="term" value="F:glycosyltransferase activity"/>
    <property type="evidence" value="ECO:0007669"/>
    <property type="project" value="UniProtKB-KW"/>
</dbReference>
<proteinExistence type="predicted"/>
<dbReference type="GO" id="GO:1901137">
    <property type="term" value="P:carbohydrate derivative biosynthetic process"/>
    <property type="evidence" value="ECO:0007669"/>
    <property type="project" value="UniProtKB-ARBA"/>
</dbReference>
<evidence type="ECO:0000259" key="4">
    <source>
        <dbReference type="Pfam" id="PF13439"/>
    </source>
</evidence>
<protein>
    <submittedName>
        <fullName evidence="5">Glycogen(Starch) synthase</fullName>
    </submittedName>
</protein>
<dbReference type="RefSeq" id="WP_104483219.1">
    <property type="nucleotide sequence ID" value="NZ_CP154825.1"/>
</dbReference>
<dbReference type="Gene3D" id="3.40.50.2000">
    <property type="entry name" value="Glycogen Phosphorylase B"/>
    <property type="match status" value="2"/>
</dbReference>
<organism evidence="5 6">
    <name type="scientific">Actinokineospora auranticolor</name>
    <dbReference type="NCBI Taxonomy" id="155976"/>
    <lineage>
        <taxon>Bacteria</taxon>
        <taxon>Bacillati</taxon>
        <taxon>Actinomycetota</taxon>
        <taxon>Actinomycetes</taxon>
        <taxon>Pseudonocardiales</taxon>
        <taxon>Pseudonocardiaceae</taxon>
        <taxon>Actinokineospora</taxon>
    </lineage>
</organism>
<dbReference type="CDD" id="cd03801">
    <property type="entry name" value="GT4_PimA-like"/>
    <property type="match status" value="1"/>
</dbReference>
<feature type="domain" description="Glycosyltransferase subfamily 4-like N-terminal" evidence="4">
    <location>
        <begin position="15"/>
        <end position="197"/>
    </location>
</feature>
<dbReference type="InterPro" id="IPR028098">
    <property type="entry name" value="Glyco_trans_4-like_N"/>
</dbReference>
<evidence type="ECO:0000259" key="3">
    <source>
        <dbReference type="Pfam" id="PF00534"/>
    </source>
</evidence>
<dbReference type="SUPFAM" id="SSF53756">
    <property type="entry name" value="UDP-Glycosyltransferase/glycogen phosphorylase"/>
    <property type="match status" value="1"/>
</dbReference>
<dbReference type="EMBL" id="PTIX01000035">
    <property type="protein sequence ID" value="PPK62384.1"/>
    <property type="molecule type" value="Genomic_DNA"/>
</dbReference>
<feature type="domain" description="Glycosyl transferase family 1" evidence="3">
    <location>
        <begin position="214"/>
        <end position="373"/>
    </location>
</feature>
<comment type="caution">
    <text evidence="5">The sequence shown here is derived from an EMBL/GenBank/DDBJ whole genome shotgun (WGS) entry which is preliminary data.</text>
</comment>
<dbReference type="InterPro" id="IPR050194">
    <property type="entry name" value="Glycosyltransferase_grp1"/>
</dbReference>
<keyword evidence="2" id="KW-0808">Transferase</keyword>
<name>A0A2S6GCH8_9PSEU</name>
<dbReference type="Proteomes" id="UP000239203">
    <property type="component" value="Unassembled WGS sequence"/>
</dbReference>
<dbReference type="Pfam" id="PF13439">
    <property type="entry name" value="Glyco_transf_4"/>
    <property type="match status" value="1"/>
</dbReference>
<dbReference type="AlphaFoldDB" id="A0A2S6GCH8"/>